<keyword evidence="9" id="KW-0802">TPR repeat</keyword>
<dbReference type="PROSITE" id="PS51257">
    <property type="entry name" value="PROKAR_LIPOPROTEIN"/>
    <property type="match status" value="1"/>
</dbReference>
<evidence type="ECO:0000256" key="4">
    <source>
        <dbReference type="ARBA" id="ARBA00022679"/>
    </source>
</evidence>
<feature type="signal peptide" evidence="12">
    <location>
        <begin position="1"/>
        <end position="21"/>
    </location>
</feature>
<dbReference type="Proteomes" id="UP000317519">
    <property type="component" value="Unassembled WGS sequence"/>
</dbReference>
<dbReference type="Pfam" id="PF13424">
    <property type="entry name" value="TPR_12"/>
    <property type="match status" value="1"/>
</dbReference>
<dbReference type="InterPro" id="IPR050482">
    <property type="entry name" value="Sensor_HK_TwoCompSys"/>
</dbReference>
<keyword evidence="6 15" id="KW-0418">Kinase</keyword>
<dbReference type="SMART" id="SM00028">
    <property type="entry name" value="TPR"/>
    <property type="match status" value="3"/>
</dbReference>
<dbReference type="InterPro" id="IPR011712">
    <property type="entry name" value="Sig_transdc_His_kin_sub3_dim/P"/>
</dbReference>
<dbReference type="InterPro" id="IPR003594">
    <property type="entry name" value="HATPase_dom"/>
</dbReference>
<evidence type="ECO:0000256" key="1">
    <source>
        <dbReference type="ARBA" id="ARBA00000085"/>
    </source>
</evidence>
<keyword evidence="7" id="KW-0067">ATP-binding</keyword>
<keyword evidence="3" id="KW-0597">Phosphoprotein</keyword>
<dbReference type="EC" id="2.7.13.3" evidence="2"/>
<feature type="coiled-coil region" evidence="10">
    <location>
        <begin position="516"/>
        <end position="543"/>
    </location>
</feature>
<dbReference type="PANTHER" id="PTHR24421:SF10">
    <property type="entry name" value="NITRATE_NITRITE SENSOR PROTEIN NARQ"/>
    <property type="match status" value="1"/>
</dbReference>
<dbReference type="Pfam" id="PF02518">
    <property type="entry name" value="HATPase_c"/>
    <property type="match status" value="1"/>
</dbReference>
<dbReference type="Gene3D" id="3.30.565.10">
    <property type="entry name" value="Histidine kinase-like ATPase, C-terminal domain"/>
    <property type="match status" value="1"/>
</dbReference>
<evidence type="ECO:0000256" key="9">
    <source>
        <dbReference type="PROSITE-ProRule" id="PRU00339"/>
    </source>
</evidence>
<evidence type="ECO:0000256" key="5">
    <source>
        <dbReference type="ARBA" id="ARBA00022741"/>
    </source>
</evidence>
<evidence type="ECO:0000259" key="13">
    <source>
        <dbReference type="Pfam" id="PF02518"/>
    </source>
</evidence>
<feature type="chain" id="PRO_5047429090" description="histidine kinase" evidence="12">
    <location>
        <begin position="22"/>
        <end position="674"/>
    </location>
</feature>
<dbReference type="RefSeq" id="WP_244289522.1">
    <property type="nucleotide sequence ID" value="NZ_VLKO01000003.1"/>
</dbReference>
<evidence type="ECO:0000313" key="16">
    <source>
        <dbReference type="Proteomes" id="UP000317519"/>
    </source>
</evidence>
<dbReference type="EMBL" id="VLKO01000003">
    <property type="protein sequence ID" value="TWI01394.1"/>
    <property type="molecule type" value="Genomic_DNA"/>
</dbReference>
<evidence type="ECO:0000256" key="12">
    <source>
        <dbReference type="SAM" id="SignalP"/>
    </source>
</evidence>
<dbReference type="PROSITE" id="PS50005">
    <property type="entry name" value="TPR"/>
    <property type="match status" value="1"/>
</dbReference>
<feature type="domain" description="Signal transduction histidine kinase subgroup 3 dimerisation and phosphoacceptor" evidence="14">
    <location>
        <begin position="478"/>
        <end position="538"/>
    </location>
</feature>
<evidence type="ECO:0000256" key="11">
    <source>
        <dbReference type="SAM" id="Phobius"/>
    </source>
</evidence>
<dbReference type="InterPro" id="IPR011990">
    <property type="entry name" value="TPR-like_helical_dom_sf"/>
</dbReference>
<protein>
    <recommendedName>
        <fullName evidence="2">histidine kinase</fullName>
        <ecNumber evidence="2">2.7.13.3</ecNumber>
    </recommendedName>
</protein>
<dbReference type="Gene3D" id="1.20.5.1930">
    <property type="match status" value="1"/>
</dbReference>
<evidence type="ECO:0000256" key="3">
    <source>
        <dbReference type="ARBA" id="ARBA00022553"/>
    </source>
</evidence>
<keyword evidence="10" id="KW-0175">Coiled coil</keyword>
<keyword evidence="12" id="KW-0732">Signal</keyword>
<dbReference type="Pfam" id="PF07730">
    <property type="entry name" value="HisKA_3"/>
    <property type="match status" value="1"/>
</dbReference>
<keyword evidence="8" id="KW-0902">Two-component regulatory system</keyword>
<sequence length="674" mass="78065">MKPTFYIILLFLILGVSCTQKNTVSKNEEKPKDSLEIFFSLANNFDLSLDQRQQYIQKASAIVKLQNNDSVYRTNLFKIANRYYNLDRFEDYKKTVTYIIKKSEAKQDAQSVAKGNAYLGDYFLLKERADSAFYYYNKAENKYLELNDTYNVALTILNKATLQYMESDFLGAEMAVFKVLKVLKNTNYNDILYDSYNLLGQIYNELEDYSNAIEYHNKALSSIDDKLMKSFAQPKATSYNNIGFVYQNKKMFREAKTYFEKGLEQKNVFKDKPALFAMLLNNLAYTKFQLKENEGLPQLFFQSLRIRDSLQITTGIIASKINISEYFLSKKDTLKALQFANEALYLSKKANNSRSTLNSLKQLSLVDPKNTAYYSKEYIVVSERRQKSDRAIGNKFSRIEFETEEVIEKNDYLTTKNRNLLYGLISFVTVGLLLYLVKNQRNKNKVLLYKQRQQKANEDIYNLMISQQSTIDLGRVKEKKRVAQELHDGVLGRIFGLRINLDTLNQFDDSNAIEKRNEYLVELRNIEQDLREISHDLSRENKELINNFVVILHNLLEEQRKTFSTNLHASIDNAIDWDAISNSIKINIYRIVQESLQNINKYAHANSIHVKCLKNEDQLILEIIDDGIGFNTIKAKKGIGLQNIRSRALDCNGTAIINSIISKGTHITITIHLV</sequence>
<comment type="caution">
    <text evidence="15">The sequence shown here is derived from an EMBL/GenBank/DDBJ whole genome shotgun (WGS) entry which is preliminary data.</text>
</comment>
<dbReference type="InterPro" id="IPR019734">
    <property type="entry name" value="TPR_rpt"/>
</dbReference>
<keyword evidence="5" id="KW-0547">Nucleotide-binding</keyword>
<evidence type="ECO:0000256" key="2">
    <source>
        <dbReference type="ARBA" id="ARBA00012438"/>
    </source>
</evidence>
<dbReference type="GO" id="GO:0016301">
    <property type="term" value="F:kinase activity"/>
    <property type="evidence" value="ECO:0007669"/>
    <property type="project" value="UniProtKB-KW"/>
</dbReference>
<keyword evidence="11" id="KW-0812">Transmembrane</keyword>
<keyword evidence="16" id="KW-1185">Reference proteome</keyword>
<proteinExistence type="predicted"/>
<evidence type="ECO:0000256" key="10">
    <source>
        <dbReference type="SAM" id="Coils"/>
    </source>
</evidence>
<keyword evidence="4" id="KW-0808">Transferase</keyword>
<keyword evidence="11" id="KW-1133">Transmembrane helix</keyword>
<dbReference type="PANTHER" id="PTHR24421">
    <property type="entry name" value="NITRATE/NITRITE SENSOR PROTEIN NARX-RELATED"/>
    <property type="match status" value="1"/>
</dbReference>
<dbReference type="Gene3D" id="1.25.40.10">
    <property type="entry name" value="Tetratricopeptide repeat domain"/>
    <property type="match status" value="2"/>
</dbReference>
<evidence type="ECO:0000259" key="14">
    <source>
        <dbReference type="Pfam" id="PF07730"/>
    </source>
</evidence>
<dbReference type="SUPFAM" id="SSF55874">
    <property type="entry name" value="ATPase domain of HSP90 chaperone/DNA topoisomerase II/histidine kinase"/>
    <property type="match status" value="1"/>
</dbReference>
<dbReference type="SUPFAM" id="SSF48452">
    <property type="entry name" value="TPR-like"/>
    <property type="match status" value="1"/>
</dbReference>
<feature type="transmembrane region" description="Helical" evidence="11">
    <location>
        <begin position="420"/>
        <end position="437"/>
    </location>
</feature>
<gene>
    <name evidence="15" type="ORF">IQ05_00975</name>
</gene>
<organism evidence="15 16">
    <name type="scientific">Flavobacterium tiangeerense</name>
    <dbReference type="NCBI Taxonomy" id="459471"/>
    <lineage>
        <taxon>Bacteria</taxon>
        <taxon>Pseudomonadati</taxon>
        <taxon>Bacteroidota</taxon>
        <taxon>Flavobacteriia</taxon>
        <taxon>Flavobacteriales</taxon>
        <taxon>Flavobacteriaceae</taxon>
        <taxon>Flavobacterium</taxon>
    </lineage>
</organism>
<keyword evidence="11" id="KW-0472">Membrane</keyword>
<reference evidence="15 16" key="1">
    <citation type="journal article" date="2015" name="Stand. Genomic Sci.">
        <title>Genomic Encyclopedia of Bacterial and Archaeal Type Strains, Phase III: the genomes of soil and plant-associated and newly described type strains.</title>
        <authorList>
            <person name="Whitman W.B."/>
            <person name="Woyke T."/>
            <person name="Klenk H.P."/>
            <person name="Zhou Y."/>
            <person name="Lilburn T.G."/>
            <person name="Beck B.J."/>
            <person name="De Vos P."/>
            <person name="Vandamme P."/>
            <person name="Eisen J.A."/>
            <person name="Garrity G."/>
            <person name="Hugenholtz P."/>
            <person name="Kyrpides N.C."/>
        </authorList>
    </citation>
    <scope>NUCLEOTIDE SEQUENCE [LARGE SCALE GENOMIC DNA]</scope>
    <source>
        <strain evidence="15 16">CGMCC 1.6847</strain>
    </source>
</reference>
<accession>A0ABY3FM51</accession>
<comment type="catalytic activity">
    <reaction evidence="1">
        <text>ATP + protein L-histidine = ADP + protein N-phospho-L-histidine.</text>
        <dbReference type="EC" id="2.7.13.3"/>
    </reaction>
</comment>
<dbReference type="InterPro" id="IPR036890">
    <property type="entry name" value="HATPase_C_sf"/>
</dbReference>
<evidence type="ECO:0000313" key="15">
    <source>
        <dbReference type="EMBL" id="TWI01394.1"/>
    </source>
</evidence>
<evidence type="ECO:0000256" key="7">
    <source>
        <dbReference type="ARBA" id="ARBA00022840"/>
    </source>
</evidence>
<feature type="repeat" description="TPR" evidence="9">
    <location>
        <begin position="193"/>
        <end position="226"/>
    </location>
</feature>
<evidence type="ECO:0000256" key="8">
    <source>
        <dbReference type="ARBA" id="ARBA00023012"/>
    </source>
</evidence>
<name>A0ABY3FM51_9FLAO</name>
<evidence type="ECO:0000256" key="6">
    <source>
        <dbReference type="ARBA" id="ARBA00022777"/>
    </source>
</evidence>
<feature type="domain" description="Histidine kinase/HSP90-like ATPase" evidence="13">
    <location>
        <begin position="587"/>
        <end position="673"/>
    </location>
</feature>
<dbReference type="CDD" id="cd16917">
    <property type="entry name" value="HATPase_UhpB-NarQ-NarX-like"/>
    <property type="match status" value="1"/>
</dbReference>